<dbReference type="AlphaFoldDB" id="A0A5D8YZY2"/>
<dbReference type="Proteomes" id="UP000323164">
    <property type="component" value="Unassembled WGS sequence"/>
</dbReference>
<proteinExistence type="predicted"/>
<evidence type="ECO:0000313" key="2">
    <source>
        <dbReference type="Proteomes" id="UP000323164"/>
    </source>
</evidence>
<comment type="caution">
    <text evidence="1">The sequence shown here is derived from an EMBL/GenBank/DDBJ whole genome shotgun (WGS) entry which is preliminary data.</text>
</comment>
<dbReference type="EMBL" id="VTRV01000121">
    <property type="protein sequence ID" value="TZF87960.1"/>
    <property type="molecule type" value="Genomic_DNA"/>
</dbReference>
<protein>
    <recommendedName>
        <fullName evidence="3">DUF4156 domain-containing protein</fullName>
    </recommendedName>
</protein>
<organism evidence="1 2">
    <name type="scientific">Cognatilysobacter lacus</name>
    <dbReference type="NCBI Taxonomy" id="1643323"/>
    <lineage>
        <taxon>Bacteria</taxon>
        <taxon>Pseudomonadati</taxon>
        <taxon>Pseudomonadota</taxon>
        <taxon>Gammaproteobacteria</taxon>
        <taxon>Lysobacterales</taxon>
        <taxon>Lysobacteraceae</taxon>
        <taxon>Cognatilysobacter</taxon>
    </lineage>
</organism>
<evidence type="ECO:0008006" key="3">
    <source>
        <dbReference type="Google" id="ProtNLM"/>
    </source>
</evidence>
<reference evidence="1 2" key="1">
    <citation type="submission" date="2019-08" db="EMBL/GenBank/DDBJ databases">
        <title>Draft genome sequence of Lysobacter sp. UKS-15.</title>
        <authorList>
            <person name="Im W.-T."/>
        </authorList>
    </citation>
    <scope>NUCLEOTIDE SEQUENCE [LARGE SCALE GENOMIC DNA]</scope>
    <source>
        <strain evidence="1 2">UKS-15</strain>
    </source>
</reference>
<accession>A0A5D8YZY2</accession>
<gene>
    <name evidence="1" type="ORF">FW784_10505</name>
</gene>
<sequence length="161" mass="16440">MHAGFIAPAEDGHIPMEPAMKLRLLIPVALAVALAGCASASRVMISDPRPPIAVEMVRVYLQPPTSRYVEIALLDATTGEFTYGAQNRNDALMLKLRTEAAKLGANGVLIQNRGQVPSAGGVGIGVGGGGSHIGGGLSVGISPPKERASAVAIWVAEAPGP</sequence>
<dbReference type="OrthoDB" id="9156239at2"/>
<name>A0A5D8YZY2_9GAMM</name>
<keyword evidence="2" id="KW-1185">Reference proteome</keyword>
<evidence type="ECO:0000313" key="1">
    <source>
        <dbReference type="EMBL" id="TZF87960.1"/>
    </source>
</evidence>